<dbReference type="GO" id="GO:0008270">
    <property type="term" value="F:zinc ion binding"/>
    <property type="evidence" value="ECO:0007669"/>
    <property type="project" value="UniProtKB-KW"/>
</dbReference>
<reference evidence="4 5" key="1">
    <citation type="submission" date="2016-05" db="EMBL/GenBank/DDBJ databases">
        <title>Comparative analysis of secretome profiles of manganese(II)-oxidizing ascomycete fungi.</title>
        <authorList>
            <consortium name="DOE Joint Genome Institute"/>
            <person name="Zeiner C.A."/>
            <person name="Purvine S.O."/>
            <person name="Zink E.M."/>
            <person name="Wu S."/>
            <person name="Pasa-Tolic L."/>
            <person name="Chaput D.L."/>
            <person name="Haridas S."/>
            <person name="Grigoriev I.V."/>
            <person name="Santelli C.M."/>
            <person name="Hansel C.M."/>
        </authorList>
    </citation>
    <scope>NUCLEOTIDE SEQUENCE [LARGE SCALE GENOMIC DNA]</scope>
    <source>
        <strain evidence="4 5">SRC1lrK2f</strain>
    </source>
</reference>
<name>A0A177D631_ALTAL</name>
<dbReference type="EMBL" id="KV441495">
    <property type="protein sequence ID" value="OAG15154.1"/>
    <property type="molecule type" value="Genomic_DNA"/>
</dbReference>
<accession>A0A177D631</accession>
<evidence type="ECO:0000313" key="4">
    <source>
        <dbReference type="EMBL" id="OAG15154.1"/>
    </source>
</evidence>
<feature type="compositionally biased region" description="Pro residues" evidence="2">
    <location>
        <begin position="561"/>
        <end position="575"/>
    </location>
</feature>
<feature type="compositionally biased region" description="Basic and acidic residues" evidence="2">
    <location>
        <begin position="149"/>
        <end position="169"/>
    </location>
</feature>
<dbReference type="InterPro" id="IPR000571">
    <property type="entry name" value="Znf_CCCH"/>
</dbReference>
<evidence type="ECO:0000256" key="2">
    <source>
        <dbReference type="SAM" id="MobiDB-lite"/>
    </source>
</evidence>
<dbReference type="AlphaFoldDB" id="A0A177D631"/>
<dbReference type="KEGG" id="aalt:CC77DRAFT_1013427"/>
<gene>
    <name evidence="4" type="ORF">CC77DRAFT_1013427</name>
</gene>
<keyword evidence="1" id="KW-0863">Zinc-finger</keyword>
<organism evidence="4 5">
    <name type="scientific">Alternaria alternata</name>
    <name type="common">Alternaria rot fungus</name>
    <name type="synonym">Torula alternata</name>
    <dbReference type="NCBI Taxonomy" id="5599"/>
    <lineage>
        <taxon>Eukaryota</taxon>
        <taxon>Fungi</taxon>
        <taxon>Dikarya</taxon>
        <taxon>Ascomycota</taxon>
        <taxon>Pezizomycotina</taxon>
        <taxon>Dothideomycetes</taxon>
        <taxon>Pleosporomycetidae</taxon>
        <taxon>Pleosporales</taxon>
        <taxon>Pleosporineae</taxon>
        <taxon>Pleosporaceae</taxon>
        <taxon>Alternaria</taxon>
        <taxon>Alternaria sect. Alternaria</taxon>
        <taxon>Alternaria alternata complex</taxon>
    </lineage>
</organism>
<sequence length="592" mass="65330">MLVVQRYSHFAFVDERDDTAATSAHRMKVNAPTQTDMRSMDIRLQSRLSPGKQVGNTPGMGPLTSTMFQDRSFFDVLKSSPLPPPPPHDRDRSSSPEVAPMTLKRSGDLTARISLHPPPEIDNRMGPLTRVAKTTMPSRPGSKASTKNNARDNARDNARAARRAEERRNNPSGQASGPAPPVPSSHNSEDNTSPLKDAPSLPGRGAEIIAFGPSYPTSLSSSFFREPRLSLLPASYTVLPQGWYRARDENDSTYFYTACGKAQWARPTQPASMAVSTGRKREAQTAASSSSDIVHPGEIVVPPESSCNNRSKKGLAAPGNGDGDGDAAEEREGREVGGEKEDGEIEEEAEVELEIEHKGKEKDQATAAADHDKSAYKGKGKEKVLEEEQNKYEFEESGDSERKRISLADNLKRKHISLADYQKRKQIPSVQESGLQDVRGIFAQRTVRCSRSDTNDTISQEKIHDNVPSTINRPSILGRRNASESPPPARRDKRVRFESVTKTGRRRRPCYFWNEGNCWSLSDCRYPHVCSGCGSRLHTRARCEGSKGYGIAQPTSLRSQPRPPSSRKPLTPSPPRESLGSKSSRKDVYGRR</sequence>
<feature type="region of interest" description="Disordered" evidence="2">
    <location>
        <begin position="77"/>
        <end position="212"/>
    </location>
</feature>
<evidence type="ECO:0000313" key="5">
    <source>
        <dbReference type="Proteomes" id="UP000077248"/>
    </source>
</evidence>
<evidence type="ECO:0000256" key="1">
    <source>
        <dbReference type="PROSITE-ProRule" id="PRU00723"/>
    </source>
</evidence>
<evidence type="ECO:0000259" key="3">
    <source>
        <dbReference type="PROSITE" id="PS50103"/>
    </source>
</evidence>
<keyword evidence="1" id="KW-0862">Zinc</keyword>
<dbReference type="PROSITE" id="PS50103">
    <property type="entry name" value="ZF_C3H1"/>
    <property type="match status" value="1"/>
</dbReference>
<keyword evidence="5" id="KW-1185">Reference proteome</keyword>
<dbReference type="Proteomes" id="UP000077248">
    <property type="component" value="Unassembled WGS sequence"/>
</dbReference>
<protein>
    <recommendedName>
        <fullName evidence="3">C3H1-type domain-containing protein</fullName>
    </recommendedName>
</protein>
<feature type="compositionally biased region" description="Polar residues" evidence="2">
    <location>
        <begin position="184"/>
        <end position="194"/>
    </location>
</feature>
<dbReference type="RefSeq" id="XP_018380575.1">
    <property type="nucleotide sequence ID" value="XM_018523835.1"/>
</dbReference>
<feature type="region of interest" description="Disordered" evidence="2">
    <location>
        <begin position="547"/>
        <end position="592"/>
    </location>
</feature>
<dbReference type="VEuPathDB" id="FungiDB:CC77DRAFT_1013427"/>
<proteinExistence type="predicted"/>
<dbReference type="GeneID" id="29109429"/>
<keyword evidence="1" id="KW-0479">Metal-binding</keyword>
<feature type="domain" description="C3H1-type" evidence="3">
    <location>
        <begin position="504"/>
        <end position="531"/>
    </location>
</feature>
<feature type="compositionally biased region" description="Basic and acidic residues" evidence="2">
    <location>
        <begin position="354"/>
        <end position="401"/>
    </location>
</feature>
<feature type="compositionally biased region" description="Acidic residues" evidence="2">
    <location>
        <begin position="341"/>
        <end position="353"/>
    </location>
</feature>
<feature type="region of interest" description="Disordered" evidence="2">
    <location>
        <begin position="468"/>
        <end position="500"/>
    </location>
</feature>
<feature type="zinc finger region" description="C3H1-type" evidence="1">
    <location>
        <begin position="504"/>
        <end position="531"/>
    </location>
</feature>
<feature type="compositionally biased region" description="Basic and acidic residues" evidence="2">
    <location>
        <begin position="328"/>
        <end position="340"/>
    </location>
</feature>
<feature type="region of interest" description="Disordered" evidence="2">
    <location>
        <begin position="278"/>
        <end position="401"/>
    </location>
</feature>